<dbReference type="STRING" id="42253.NITMOv2_3030"/>
<gene>
    <name evidence="2" type="ORF">NITMOv2_3030</name>
</gene>
<dbReference type="AlphaFoldDB" id="A0A0K2GEQ6"/>
<evidence type="ECO:0000313" key="2">
    <source>
        <dbReference type="EMBL" id="ALA59430.1"/>
    </source>
</evidence>
<dbReference type="EMBL" id="CP011801">
    <property type="protein sequence ID" value="ALA59430.1"/>
    <property type="molecule type" value="Genomic_DNA"/>
</dbReference>
<dbReference type="Proteomes" id="UP000069205">
    <property type="component" value="Chromosome"/>
</dbReference>
<reference evidence="2 3" key="1">
    <citation type="journal article" date="2015" name="Proc. Natl. Acad. Sci. U.S.A.">
        <title>Expanded metabolic versatility of ubiquitous nitrite-oxidizing bacteria from the genus Nitrospira.</title>
        <authorList>
            <person name="Koch H."/>
            <person name="Lucker S."/>
            <person name="Albertsen M."/>
            <person name="Kitzinger K."/>
            <person name="Herbold C."/>
            <person name="Spieck E."/>
            <person name="Nielsen P.H."/>
            <person name="Wagner M."/>
            <person name="Daims H."/>
        </authorList>
    </citation>
    <scope>NUCLEOTIDE SEQUENCE [LARGE SCALE GENOMIC DNA]</scope>
    <source>
        <strain evidence="2 3">NSP M-1</strain>
    </source>
</reference>
<dbReference type="KEGG" id="nmv:NITMOv2_3030"/>
<organism evidence="2 3">
    <name type="scientific">Nitrospira moscoviensis</name>
    <dbReference type="NCBI Taxonomy" id="42253"/>
    <lineage>
        <taxon>Bacteria</taxon>
        <taxon>Pseudomonadati</taxon>
        <taxon>Nitrospirota</taxon>
        <taxon>Nitrospiria</taxon>
        <taxon>Nitrospirales</taxon>
        <taxon>Nitrospiraceae</taxon>
        <taxon>Nitrospira</taxon>
    </lineage>
</organism>
<protein>
    <submittedName>
        <fullName evidence="2">Uncharacterized protein</fullName>
    </submittedName>
</protein>
<evidence type="ECO:0000313" key="3">
    <source>
        <dbReference type="Proteomes" id="UP000069205"/>
    </source>
</evidence>
<name>A0A0K2GEQ6_NITMO</name>
<dbReference type="PATRIC" id="fig|42253.5.peg.2991"/>
<keyword evidence="3" id="KW-1185">Reference proteome</keyword>
<dbReference type="RefSeq" id="WP_053380443.1">
    <property type="nucleotide sequence ID" value="NZ_CP011801.1"/>
</dbReference>
<evidence type="ECO:0000256" key="1">
    <source>
        <dbReference type="SAM" id="Coils"/>
    </source>
</evidence>
<proteinExistence type="predicted"/>
<keyword evidence="1" id="KW-0175">Coiled coil</keyword>
<accession>A0A0K2GEQ6</accession>
<sequence length="87" mass="10548">MTTILELRHQIEQAERRFDDMRKLVEAKGYDWDMIDLKRMQRELDDLIKRYEERMSKNLGCVYRYGSSSVTPQIGTHPFDLHQTREK</sequence>
<feature type="coiled-coil region" evidence="1">
    <location>
        <begin position="4"/>
        <end position="57"/>
    </location>
</feature>